<dbReference type="EMBL" id="JACPNR010000004">
    <property type="protein sequence ID" value="MBI2677869.1"/>
    <property type="molecule type" value="Genomic_DNA"/>
</dbReference>
<reference evidence="2" key="1">
    <citation type="submission" date="2020-07" db="EMBL/GenBank/DDBJ databases">
        <title>Huge and variable diversity of episymbiotic CPR bacteria and DPANN archaea in groundwater ecosystems.</title>
        <authorList>
            <person name="He C.Y."/>
            <person name="Keren R."/>
            <person name="Whittaker M."/>
            <person name="Farag I.F."/>
            <person name="Doudna J."/>
            <person name="Cate J.H.D."/>
            <person name="Banfield J.F."/>
        </authorList>
    </citation>
    <scope>NUCLEOTIDE SEQUENCE</scope>
    <source>
        <strain evidence="2">NC_groundwater_580_Pr5_B-0.1um_64_19</strain>
    </source>
</reference>
<dbReference type="Pfam" id="PF01979">
    <property type="entry name" value="Amidohydro_1"/>
    <property type="match status" value="1"/>
</dbReference>
<evidence type="ECO:0000313" key="2">
    <source>
        <dbReference type="EMBL" id="MBI2677869.1"/>
    </source>
</evidence>
<dbReference type="InterPro" id="IPR051781">
    <property type="entry name" value="Metallo-dep_Hydrolase"/>
</dbReference>
<name>A0A932A705_9BACT</name>
<dbReference type="AlphaFoldDB" id="A0A932A705"/>
<dbReference type="SUPFAM" id="SSF51338">
    <property type="entry name" value="Composite domain of metallo-dependent hydrolases"/>
    <property type="match status" value="1"/>
</dbReference>
<evidence type="ECO:0000259" key="1">
    <source>
        <dbReference type="Pfam" id="PF01979"/>
    </source>
</evidence>
<dbReference type="PANTHER" id="PTHR43135">
    <property type="entry name" value="ALPHA-D-RIBOSE 1-METHYLPHOSPHONATE 5-TRIPHOSPHATE DIPHOSPHATASE"/>
    <property type="match status" value="1"/>
</dbReference>
<organism evidence="2 3">
    <name type="scientific">Candidatus Korobacter versatilis</name>
    <dbReference type="NCBI Taxonomy" id="658062"/>
    <lineage>
        <taxon>Bacteria</taxon>
        <taxon>Pseudomonadati</taxon>
        <taxon>Acidobacteriota</taxon>
        <taxon>Terriglobia</taxon>
        <taxon>Terriglobales</taxon>
        <taxon>Candidatus Korobacteraceae</taxon>
        <taxon>Candidatus Korobacter</taxon>
    </lineage>
</organism>
<gene>
    <name evidence="2" type="ORF">HYX28_03715</name>
</gene>
<dbReference type="InterPro" id="IPR057744">
    <property type="entry name" value="OTAase-like"/>
</dbReference>
<dbReference type="Proteomes" id="UP000779809">
    <property type="component" value="Unassembled WGS sequence"/>
</dbReference>
<dbReference type="GO" id="GO:0016810">
    <property type="term" value="F:hydrolase activity, acting on carbon-nitrogen (but not peptide) bonds"/>
    <property type="evidence" value="ECO:0007669"/>
    <property type="project" value="InterPro"/>
</dbReference>
<dbReference type="SUPFAM" id="SSF51556">
    <property type="entry name" value="Metallo-dependent hydrolases"/>
    <property type="match status" value="1"/>
</dbReference>
<dbReference type="InterPro" id="IPR011059">
    <property type="entry name" value="Metal-dep_hydrolase_composite"/>
</dbReference>
<dbReference type="Gene3D" id="2.30.40.10">
    <property type="entry name" value="Urease, subunit C, domain 1"/>
    <property type="match status" value="1"/>
</dbReference>
<comment type="caution">
    <text evidence="2">The sequence shown here is derived from an EMBL/GenBank/DDBJ whole genome shotgun (WGS) entry which is preliminary data.</text>
</comment>
<dbReference type="Gene3D" id="3.20.20.140">
    <property type="entry name" value="Metal-dependent hydrolases"/>
    <property type="match status" value="1"/>
</dbReference>
<evidence type="ECO:0000313" key="3">
    <source>
        <dbReference type="Proteomes" id="UP000779809"/>
    </source>
</evidence>
<dbReference type="PANTHER" id="PTHR43135:SF3">
    <property type="entry name" value="ALPHA-D-RIBOSE 1-METHYLPHOSPHONATE 5-TRIPHOSPHATE DIPHOSPHATASE"/>
    <property type="match status" value="1"/>
</dbReference>
<dbReference type="InterPro" id="IPR032466">
    <property type="entry name" value="Metal_Hydrolase"/>
</dbReference>
<accession>A0A932A705</accession>
<feature type="domain" description="Amidohydrolase-related" evidence="1">
    <location>
        <begin position="98"/>
        <end position="441"/>
    </location>
</feature>
<protein>
    <submittedName>
        <fullName evidence="2">Amidohydrolase family protein</fullName>
    </submittedName>
</protein>
<dbReference type="CDD" id="cd01299">
    <property type="entry name" value="Met_dep_hydrolase_A"/>
    <property type="match status" value="1"/>
</dbReference>
<sequence>MRTRATHGGLLHLGVNALLLAAVILGGVSAMAQEQAQAKPPTPVAVRCGWLLDVRTGKLAAGQVIVVEPPKITAIIPASAYQPAAGATLVDLSKATCLPGLMDMHTHLIDGADGEYDPARPLRRTGAQMALGAIPHAKATLLAGFTTVRDVGTFRAFVDVALRDAVDAGIVSGPHIVPAGAYVTISGGAGALTGYAPDIELPLELRYGVADGPDKVRERVREIIRHGAGVIKVLATGAVLTRHSQPGSQEFTEEELRAAVEEANKAGLRVACHAHAPAGIKAAVRAGVNSIEHGSFLDEEAMQMMKQHGTFLVPDLYDDEVILANMSYPAEYREKEKAAGERQREGVRRALQLNVKIAFGTDAAVIPHGDNGKQFNSYVKLGMSPLFAIQTATINAAELLGWSDRVGAIEPGKLADVIAVEGDPLKNVRLLENVQFVMKDGAVYKNTFAAR</sequence>
<proteinExistence type="predicted"/>
<dbReference type="InterPro" id="IPR006680">
    <property type="entry name" value="Amidohydro-rel"/>
</dbReference>